<evidence type="ECO:0000313" key="2">
    <source>
        <dbReference type="EMBL" id="SUY48061.1"/>
    </source>
</evidence>
<proteinExistence type="predicted"/>
<gene>
    <name evidence="2" type="ORF">NCTC9836_02435</name>
</gene>
<evidence type="ECO:0000313" key="3">
    <source>
        <dbReference type="Proteomes" id="UP000254664"/>
    </source>
</evidence>
<sequence length="57" mass="6577">MRLFELKLLLVIHIVIVIILMIALSLSLHDKTFYIIMASSVLAEISILMRILVKKKQ</sequence>
<feature type="transmembrane region" description="Helical" evidence="1">
    <location>
        <begin position="7"/>
        <end position="26"/>
    </location>
</feature>
<reference evidence="2 3" key="1">
    <citation type="submission" date="2018-06" db="EMBL/GenBank/DDBJ databases">
        <authorList>
            <consortium name="Pathogen Informatics"/>
            <person name="Doyle S."/>
        </authorList>
    </citation>
    <scope>NUCLEOTIDE SEQUENCE [LARGE SCALE GENOMIC DNA]</scope>
    <source>
        <strain evidence="2 3">NCTC9836</strain>
    </source>
</reference>
<organism evidence="2 3">
    <name type="scientific">Clostridium putrefaciens</name>
    <dbReference type="NCBI Taxonomy" id="99675"/>
    <lineage>
        <taxon>Bacteria</taxon>
        <taxon>Bacillati</taxon>
        <taxon>Bacillota</taxon>
        <taxon>Clostridia</taxon>
        <taxon>Eubacteriales</taxon>
        <taxon>Clostridiaceae</taxon>
        <taxon>Clostridium</taxon>
    </lineage>
</organism>
<name>A0A381JA24_9CLOT</name>
<keyword evidence="1" id="KW-1133">Transmembrane helix</keyword>
<keyword evidence="1" id="KW-0812">Transmembrane</keyword>
<dbReference type="Proteomes" id="UP000254664">
    <property type="component" value="Unassembled WGS sequence"/>
</dbReference>
<dbReference type="AlphaFoldDB" id="A0A381JA24"/>
<keyword evidence="1" id="KW-0472">Membrane</keyword>
<dbReference type="EMBL" id="UFWZ01000001">
    <property type="protein sequence ID" value="SUY48061.1"/>
    <property type="molecule type" value="Genomic_DNA"/>
</dbReference>
<feature type="transmembrane region" description="Helical" evidence="1">
    <location>
        <begin position="32"/>
        <end position="53"/>
    </location>
</feature>
<keyword evidence="3" id="KW-1185">Reference proteome</keyword>
<evidence type="ECO:0000256" key="1">
    <source>
        <dbReference type="SAM" id="Phobius"/>
    </source>
</evidence>
<accession>A0A381JA24</accession>
<dbReference type="RefSeq" id="WP_172556344.1">
    <property type="nucleotide sequence ID" value="NZ_UFWZ01000001.1"/>
</dbReference>
<protein>
    <submittedName>
        <fullName evidence="2">Uncharacterized protein</fullName>
    </submittedName>
</protein>